<evidence type="ECO:0000256" key="7">
    <source>
        <dbReference type="SAM" id="SignalP"/>
    </source>
</evidence>
<dbReference type="PRINTS" id="PR00738">
    <property type="entry name" value="GLHYDRLASE20"/>
</dbReference>
<comment type="catalytic activity">
    <reaction evidence="1">
        <text>Hydrolysis of terminal non-reducing N-acetyl-D-hexosamine residues in N-acetyl-beta-D-hexosaminides.</text>
        <dbReference type="EC" id="3.2.1.52"/>
    </reaction>
</comment>
<dbReference type="InterPro" id="IPR059177">
    <property type="entry name" value="GH29D-like_dom"/>
</dbReference>
<dbReference type="GO" id="GO:0004563">
    <property type="term" value="F:beta-N-acetylhexosaminidase activity"/>
    <property type="evidence" value="ECO:0007669"/>
    <property type="project" value="UniProtKB-EC"/>
</dbReference>
<comment type="similarity">
    <text evidence="2">Belongs to the glycosyl hydrolase 20 family.</text>
</comment>
<reference evidence="13" key="1">
    <citation type="submission" date="2017-02" db="EMBL/GenBank/DDBJ databases">
        <title>Comparative genomics and description of representatives of a novel lineage of planctomycetes thriving in anoxic sediments.</title>
        <authorList>
            <person name="Spring S."/>
            <person name="Bunk B."/>
            <person name="Sproer C."/>
        </authorList>
    </citation>
    <scope>NUCLEOTIDE SEQUENCE [LARGE SCALE GENOMIC DNA]</scope>
    <source>
        <strain evidence="13">ST-NAGAB-D1</strain>
    </source>
</reference>
<dbReference type="Proteomes" id="UP000189674">
    <property type="component" value="Chromosome"/>
</dbReference>
<dbReference type="InterPro" id="IPR029018">
    <property type="entry name" value="Hex-like_dom2"/>
</dbReference>
<feature type="domain" description="MGAT4 A/B/C C-terminal" evidence="11">
    <location>
        <begin position="720"/>
        <end position="838"/>
    </location>
</feature>
<dbReference type="Pfam" id="PF02838">
    <property type="entry name" value="Glyco_hydro_20b"/>
    <property type="match status" value="1"/>
</dbReference>
<evidence type="ECO:0000256" key="1">
    <source>
        <dbReference type="ARBA" id="ARBA00001231"/>
    </source>
</evidence>
<sequence length="843" mass="94933" precursor="true">MKKMWLLLIVCAICCVNFSIAFAEIAIIPKPVKVVEQSGSFTLNAQTKLLTSEPSIAERCRTMFTLATGFAFPVADTRPASNYIALTIDPSLDDLSEEAYRLTVDTDSVAIRANHTRGLYYGLQTLRQLLPVEIYSDTKVAAVDWKIPAVRIEDEPRFQWRGMMLDCSRQFFPAEFVKDYIDWLAVHKINLFHWHLTDDDGWRIEIKQYPKLTELGAWRGEDEVLPPSRGSGAERYGGFYTHEQIREIVAYAAERNIRIMPEIDVPGHGRAATASYPEILCEGVGDTKSVQGISKNVWCAGREENFEMLDAIIAETAELFPFEYIHIGGDEVNQKAWANCSRCKKLMQQKGFQNTAQIQNYFIKRMEKIVRNHGKNMIGWNEILHGGKLEQDTAIMSWIGTGPGIHAAKLGHPVIMAPGPYMYFDMKQAPGERGHWWAGIVTTEKSYSFDPFDFDLPEDKVKNIFGVQACLWSEYLNEPPHYAEHQSYPRICALSEVGWTPQKLREYEDFNTRLGKHLPRLGKLGIHYRVPQPTAVIDKGVVTIQPPFEDTQVRYTTNGTEPTEYSKLYTGPFECADPDKLRCRTYMGDNASGVKKGAERADAAKWKPSMLSAQFKPVDFDITDTINKGGVWYATFDYTSGAHKLVIRSVELLCDGKTIARDEHQGETGTRDANNKYRLPVDSYDPEAKYVLRADIRADGGTNSHGGIVIERSPYLEPAAAVTTSMNAYGSNTPENAVDYNRGTYFWTNHPPRKGDLFTFTFDEPVTADQLEVRTGMPSQANRDILTDGIVEISSDGKTFTEAGGFEMGTAKVELTQKLKAVRIRVTADSPESWLIIQDIVLK</sequence>
<evidence type="ECO:0000259" key="9">
    <source>
        <dbReference type="Pfam" id="PF02838"/>
    </source>
</evidence>
<accession>A0A1U9NHC5</accession>
<evidence type="ECO:0000256" key="5">
    <source>
        <dbReference type="ARBA" id="ARBA00023295"/>
    </source>
</evidence>
<dbReference type="EC" id="3.2.1.52" evidence="3"/>
<dbReference type="SUPFAM" id="SSF49785">
    <property type="entry name" value="Galactose-binding domain-like"/>
    <property type="match status" value="1"/>
</dbReference>
<dbReference type="GO" id="GO:0016020">
    <property type="term" value="C:membrane"/>
    <property type="evidence" value="ECO:0007669"/>
    <property type="project" value="TreeGrafter"/>
</dbReference>
<dbReference type="AlphaFoldDB" id="A0A1U9NHC5"/>
<dbReference type="InterPro" id="IPR015883">
    <property type="entry name" value="Glyco_hydro_20_cat"/>
</dbReference>
<dbReference type="GO" id="GO:0030203">
    <property type="term" value="P:glycosaminoglycan metabolic process"/>
    <property type="evidence" value="ECO:0007669"/>
    <property type="project" value="TreeGrafter"/>
</dbReference>
<evidence type="ECO:0000259" key="8">
    <source>
        <dbReference type="Pfam" id="PF00728"/>
    </source>
</evidence>
<dbReference type="Pfam" id="PF23524">
    <property type="entry name" value="MGAT4A_C"/>
    <property type="match status" value="1"/>
</dbReference>
<dbReference type="SUPFAM" id="SSF51445">
    <property type="entry name" value="(Trans)glycosidases"/>
    <property type="match status" value="1"/>
</dbReference>
<dbReference type="PANTHER" id="PTHR22600">
    <property type="entry name" value="BETA-HEXOSAMINIDASE"/>
    <property type="match status" value="1"/>
</dbReference>
<dbReference type="Gene3D" id="3.20.20.80">
    <property type="entry name" value="Glycosidases"/>
    <property type="match status" value="1"/>
</dbReference>
<dbReference type="InterPro" id="IPR015882">
    <property type="entry name" value="HEX_bac_N"/>
</dbReference>
<feature type="domain" description="Beta-hexosaminidase bacterial type N-terminal" evidence="9">
    <location>
        <begin position="25"/>
        <end position="154"/>
    </location>
</feature>
<dbReference type="Pfam" id="PF13290">
    <property type="entry name" value="CHB_HEX_C_1"/>
    <property type="match status" value="1"/>
</dbReference>
<feature type="active site" description="Proton donor" evidence="6">
    <location>
        <position position="331"/>
    </location>
</feature>
<proteinExistence type="inferred from homology"/>
<dbReference type="KEGG" id="alus:STSP2_00462"/>
<dbReference type="SUPFAM" id="SSF55545">
    <property type="entry name" value="beta-N-acetylhexosaminidase-like domain"/>
    <property type="match status" value="1"/>
</dbReference>
<dbReference type="Pfam" id="PF00728">
    <property type="entry name" value="Glyco_hydro_20"/>
    <property type="match status" value="1"/>
</dbReference>
<protein>
    <recommendedName>
        <fullName evidence="3">beta-N-acetylhexosaminidase</fullName>
        <ecNumber evidence="3">3.2.1.52</ecNumber>
    </recommendedName>
</protein>
<dbReference type="EMBL" id="CP019791">
    <property type="protein sequence ID" value="AQT67319.1"/>
    <property type="molecule type" value="Genomic_DNA"/>
</dbReference>
<dbReference type="RefSeq" id="WP_169852921.1">
    <property type="nucleotide sequence ID" value="NZ_CP019791.1"/>
</dbReference>
<dbReference type="STRING" id="1936003.STSP2_00462"/>
<dbReference type="CDD" id="cd06563">
    <property type="entry name" value="GH20_chitobiase-like"/>
    <property type="match status" value="1"/>
</dbReference>
<keyword evidence="7" id="KW-0732">Signal</keyword>
<keyword evidence="4 12" id="KW-0378">Hydrolase</keyword>
<evidence type="ECO:0000313" key="12">
    <source>
        <dbReference type="EMBL" id="AQT67319.1"/>
    </source>
</evidence>
<dbReference type="InterPro" id="IPR056576">
    <property type="entry name" value="MGAT4_A/B/C_C"/>
</dbReference>
<dbReference type="InterPro" id="IPR017853">
    <property type="entry name" value="GH"/>
</dbReference>
<dbReference type="PANTHER" id="PTHR22600:SF57">
    <property type="entry name" value="BETA-N-ACETYLHEXOSAMINIDASE"/>
    <property type="match status" value="1"/>
</dbReference>
<keyword evidence="13" id="KW-1185">Reference proteome</keyword>
<name>A0A1U9NHC5_9BACT</name>
<feature type="domain" description="Glycoside hydrolase family 20 catalytic" evidence="8">
    <location>
        <begin position="158"/>
        <end position="501"/>
    </location>
</feature>
<dbReference type="Gene3D" id="3.30.379.10">
    <property type="entry name" value="Chitobiase/beta-hexosaminidase domain 2-like"/>
    <property type="match status" value="1"/>
</dbReference>
<gene>
    <name evidence="12" type="primary">exo I_2</name>
    <name evidence="12" type="ORF">STSP2_00462</name>
</gene>
<evidence type="ECO:0000256" key="6">
    <source>
        <dbReference type="PIRSR" id="PIRSR625705-1"/>
    </source>
</evidence>
<organism evidence="12 13">
    <name type="scientific">Anaerohalosphaera lusitana</name>
    <dbReference type="NCBI Taxonomy" id="1936003"/>
    <lineage>
        <taxon>Bacteria</taxon>
        <taxon>Pseudomonadati</taxon>
        <taxon>Planctomycetota</taxon>
        <taxon>Phycisphaerae</taxon>
        <taxon>Sedimentisphaerales</taxon>
        <taxon>Anaerohalosphaeraceae</taxon>
        <taxon>Anaerohalosphaera</taxon>
    </lineage>
</organism>
<evidence type="ECO:0000256" key="4">
    <source>
        <dbReference type="ARBA" id="ARBA00022801"/>
    </source>
</evidence>
<evidence type="ECO:0000259" key="10">
    <source>
        <dbReference type="Pfam" id="PF13290"/>
    </source>
</evidence>
<dbReference type="InterPro" id="IPR025705">
    <property type="entry name" value="Beta_hexosaminidase_sua/sub"/>
</dbReference>
<feature type="signal peptide" evidence="7">
    <location>
        <begin position="1"/>
        <end position="23"/>
    </location>
</feature>
<evidence type="ECO:0000259" key="11">
    <source>
        <dbReference type="Pfam" id="PF23524"/>
    </source>
</evidence>
<evidence type="ECO:0000256" key="3">
    <source>
        <dbReference type="ARBA" id="ARBA00012663"/>
    </source>
</evidence>
<evidence type="ECO:0000313" key="13">
    <source>
        <dbReference type="Proteomes" id="UP000189674"/>
    </source>
</evidence>
<dbReference type="Gene3D" id="2.60.120.260">
    <property type="entry name" value="Galactose-binding domain-like"/>
    <property type="match status" value="1"/>
</dbReference>
<feature type="chain" id="PRO_5013115395" description="beta-N-acetylhexosaminidase" evidence="7">
    <location>
        <begin position="24"/>
        <end position="843"/>
    </location>
</feature>
<feature type="domain" description="GH29D-like beta-sandwich" evidence="10">
    <location>
        <begin position="539"/>
        <end position="587"/>
    </location>
</feature>
<keyword evidence="5 12" id="KW-0326">Glycosidase</keyword>
<evidence type="ECO:0000256" key="2">
    <source>
        <dbReference type="ARBA" id="ARBA00006285"/>
    </source>
</evidence>
<dbReference type="InterPro" id="IPR008979">
    <property type="entry name" value="Galactose-bd-like_sf"/>
</dbReference>
<dbReference type="GO" id="GO:0005975">
    <property type="term" value="P:carbohydrate metabolic process"/>
    <property type="evidence" value="ECO:0007669"/>
    <property type="project" value="InterPro"/>
</dbReference>